<gene>
    <name evidence="2" type="ORF">PAECIP111893_03504</name>
</gene>
<organism evidence="2 3">
    <name type="scientific">Paenibacillus plantiphilus</name>
    <dbReference type="NCBI Taxonomy" id="2905650"/>
    <lineage>
        <taxon>Bacteria</taxon>
        <taxon>Bacillati</taxon>
        <taxon>Bacillota</taxon>
        <taxon>Bacilli</taxon>
        <taxon>Bacillales</taxon>
        <taxon>Paenibacillaceae</taxon>
        <taxon>Paenibacillus</taxon>
    </lineage>
</organism>
<feature type="transmembrane region" description="Helical" evidence="1">
    <location>
        <begin position="95"/>
        <end position="124"/>
    </location>
</feature>
<feature type="transmembrane region" description="Helical" evidence="1">
    <location>
        <begin position="38"/>
        <end position="65"/>
    </location>
</feature>
<feature type="transmembrane region" description="Helical" evidence="1">
    <location>
        <begin position="227"/>
        <end position="245"/>
    </location>
</feature>
<dbReference type="Proteomes" id="UP000838686">
    <property type="component" value="Unassembled WGS sequence"/>
</dbReference>
<keyword evidence="3" id="KW-1185">Reference proteome</keyword>
<dbReference type="EMBL" id="CAKMMF010000020">
    <property type="protein sequence ID" value="CAH1212226.1"/>
    <property type="molecule type" value="Genomic_DNA"/>
</dbReference>
<evidence type="ECO:0000256" key="1">
    <source>
        <dbReference type="SAM" id="Phobius"/>
    </source>
</evidence>
<proteinExistence type="predicted"/>
<reference evidence="2" key="1">
    <citation type="submission" date="2022-01" db="EMBL/GenBank/DDBJ databases">
        <authorList>
            <person name="Criscuolo A."/>
        </authorList>
    </citation>
    <scope>NUCLEOTIDE SEQUENCE</scope>
    <source>
        <strain evidence="2">CIP111893</strain>
    </source>
</reference>
<keyword evidence="1" id="KW-0812">Transmembrane</keyword>
<accession>A0ABN8GLT9</accession>
<dbReference type="RefSeq" id="WP_236343856.1">
    <property type="nucleotide sequence ID" value="NZ_CAKMMF010000020.1"/>
</dbReference>
<comment type="caution">
    <text evidence="2">The sequence shown here is derived from an EMBL/GenBank/DDBJ whole genome shotgun (WGS) entry which is preliminary data.</text>
</comment>
<keyword evidence="1" id="KW-0472">Membrane</keyword>
<evidence type="ECO:0000313" key="2">
    <source>
        <dbReference type="EMBL" id="CAH1212226.1"/>
    </source>
</evidence>
<evidence type="ECO:0008006" key="4">
    <source>
        <dbReference type="Google" id="ProtNLM"/>
    </source>
</evidence>
<protein>
    <recommendedName>
        <fullName evidence="4">ABC-2 type transport system permease protein</fullName>
    </recommendedName>
</protein>
<name>A0ABN8GLT9_9BACL</name>
<keyword evidence="1" id="KW-1133">Transmembrane helix</keyword>
<feature type="transmembrane region" description="Helical" evidence="1">
    <location>
        <begin position="12"/>
        <end position="32"/>
    </location>
</feature>
<sequence>MLLFELYYRRQSRWLVVYSLITIHFLLMGLMSSGLASIWQFVISIFTQPLAAIVIFPILFIIMFADLVSANDSDRFTDYTLTRFKSRVAWFLSKIGVLAVSAFLFTAISIAIALLLAICIGFPMESISSEHSLVGKQSMPLSDLLMIIVVYTCTLAAFGTFVIMISLFTRSARAAGWIGAIMSLIGYGCWMEESLRTYLKWTPTSQMLVSQLADSNRGSLLTIQWSFTYNSFLFVLSLLVCISIIRKVDLSKSV</sequence>
<feature type="transmembrane region" description="Helical" evidence="1">
    <location>
        <begin position="174"/>
        <end position="191"/>
    </location>
</feature>
<evidence type="ECO:0000313" key="3">
    <source>
        <dbReference type="Proteomes" id="UP000838686"/>
    </source>
</evidence>
<feature type="transmembrane region" description="Helical" evidence="1">
    <location>
        <begin position="144"/>
        <end position="167"/>
    </location>
</feature>